<keyword evidence="6" id="KW-1185">Reference proteome</keyword>
<dbReference type="PANTHER" id="PTHR43537">
    <property type="entry name" value="TRANSCRIPTIONAL REGULATOR, GNTR FAMILY"/>
    <property type="match status" value="1"/>
</dbReference>
<dbReference type="SUPFAM" id="SSF46785">
    <property type="entry name" value="Winged helix' DNA-binding domain"/>
    <property type="match status" value="1"/>
</dbReference>
<evidence type="ECO:0000256" key="2">
    <source>
        <dbReference type="ARBA" id="ARBA00023125"/>
    </source>
</evidence>
<dbReference type="GO" id="GO:0003700">
    <property type="term" value="F:DNA-binding transcription factor activity"/>
    <property type="evidence" value="ECO:0007669"/>
    <property type="project" value="InterPro"/>
</dbReference>
<dbReference type="AlphaFoldDB" id="A0A326U8F5"/>
<dbReference type="PANTHER" id="PTHR43537:SF5">
    <property type="entry name" value="UXU OPERON TRANSCRIPTIONAL REGULATOR"/>
    <property type="match status" value="1"/>
</dbReference>
<keyword evidence="3" id="KW-0804">Transcription</keyword>
<dbReference type="SMART" id="SM00895">
    <property type="entry name" value="FCD"/>
    <property type="match status" value="1"/>
</dbReference>
<dbReference type="Gene3D" id="1.10.10.10">
    <property type="entry name" value="Winged helix-like DNA-binding domain superfamily/Winged helix DNA-binding domain"/>
    <property type="match status" value="1"/>
</dbReference>
<feature type="domain" description="HTH gntR-type" evidence="4">
    <location>
        <begin position="14"/>
        <end position="82"/>
    </location>
</feature>
<dbReference type="PROSITE" id="PS50949">
    <property type="entry name" value="HTH_GNTR"/>
    <property type="match status" value="1"/>
</dbReference>
<dbReference type="CDD" id="cd07377">
    <property type="entry name" value="WHTH_GntR"/>
    <property type="match status" value="1"/>
</dbReference>
<dbReference type="InterPro" id="IPR036388">
    <property type="entry name" value="WH-like_DNA-bd_sf"/>
</dbReference>
<reference evidence="5 6" key="1">
    <citation type="submission" date="2018-06" db="EMBL/GenBank/DDBJ databases">
        <title>Genomic Encyclopedia of Archaeal and Bacterial Type Strains, Phase II (KMG-II): from individual species to whole genera.</title>
        <authorList>
            <person name="Goeker M."/>
        </authorList>
    </citation>
    <scope>NUCLEOTIDE SEQUENCE [LARGE SCALE GENOMIC DNA]</scope>
    <source>
        <strain evidence="5 6">ATCC BAA-1881</strain>
    </source>
</reference>
<sequence length="251" mass="27711">MTDKDIAIVETSYRPGYETVADRIIELIQTTGLKPGDRLPTESSLGEQLGVSRAMVREAIKLLTARGYVRTRRGSGIYVTSTEQPLATAAIVLSMPVDHDHMLSLLEFRRLQEMLTARLAAERVTLSELRALENAVEQNKRSAEAGQWDQFIASDIEFHLGIARASHNQFLVDTVNETFRLQRWALKLVIGGTPGSLLLSAEQHAAVLTAIKQGDAEAAVKAMETHILTVQADYQNEVRRLLTSYGGGEQP</sequence>
<dbReference type="InterPro" id="IPR011711">
    <property type="entry name" value="GntR_C"/>
</dbReference>
<dbReference type="Pfam" id="PF07729">
    <property type="entry name" value="FCD"/>
    <property type="match status" value="1"/>
</dbReference>
<dbReference type="Proteomes" id="UP000248806">
    <property type="component" value="Unassembled WGS sequence"/>
</dbReference>
<dbReference type="InterPro" id="IPR000524">
    <property type="entry name" value="Tscrpt_reg_HTH_GntR"/>
</dbReference>
<gene>
    <name evidence="5" type="ORF">EI42_02017</name>
</gene>
<dbReference type="InterPro" id="IPR036390">
    <property type="entry name" value="WH_DNA-bd_sf"/>
</dbReference>
<dbReference type="EMBL" id="QKUF01000005">
    <property type="protein sequence ID" value="PZW31991.1"/>
    <property type="molecule type" value="Genomic_DNA"/>
</dbReference>
<evidence type="ECO:0000313" key="6">
    <source>
        <dbReference type="Proteomes" id="UP000248806"/>
    </source>
</evidence>
<evidence type="ECO:0000256" key="3">
    <source>
        <dbReference type="ARBA" id="ARBA00023163"/>
    </source>
</evidence>
<protein>
    <submittedName>
        <fullName evidence="5">DNA-binding FadR family transcriptional regulator</fullName>
    </submittedName>
</protein>
<keyword evidence="1" id="KW-0805">Transcription regulation</keyword>
<dbReference type="RefSeq" id="WP_111321414.1">
    <property type="nucleotide sequence ID" value="NZ_BIFX01000001.1"/>
</dbReference>
<evidence type="ECO:0000259" key="4">
    <source>
        <dbReference type="PROSITE" id="PS50949"/>
    </source>
</evidence>
<evidence type="ECO:0000313" key="5">
    <source>
        <dbReference type="EMBL" id="PZW31991.1"/>
    </source>
</evidence>
<dbReference type="SUPFAM" id="SSF48008">
    <property type="entry name" value="GntR ligand-binding domain-like"/>
    <property type="match status" value="1"/>
</dbReference>
<name>A0A326U8F5_THEHA</name>
<evidence type="ECO:0000256" key="1">
    <source>
        <dbReference type="ARBA" id="ARBA00023015"/>
    </source>
</evidence>
<proteinExistence type="predicted"/>
<dbReference type="PRINTS" id="PR00035">
    <property type="entry name" value="HTHGNTR"/>
</dbReference>
<dbReference type="Pfam" id="PF00392">
    <property type="entry name" value="GntR"/>
    <property type="match status" value="1"/>
</dbReference>
<dbReference type="Gene3D" id="1.20.120.530">
    <property type="entry name" value="GntR ligand-binding domain-like"/>
    <property type="match status" value="1"/>
</dbReference>
<comment type="caution">
    <text evidence="5">The sequence shown here is derived from an EMBL/GenBank/DDBJ whole genome shotgun (WGS) entry which is preliminary data.</text>
</comment>
<dbReference type="GO" id="GO:0003677">
    <property type="term" value="F:DNA binding"/>
    <property type="evidence" value="ECO:0007669"/>
    <property type="project" value="UniProtKB-KW"/>
</dbReference>
<dbReference type="OrthoDB" id="9816541at2"/>
<accession>A0A326U8F5</accession>
<organism evidence="5 6">
    <name type="scientific">Thermosporothrix hazakensis</name>
    <dbReference type="NCBI Taxonomy" id="644383"/>
    <lineage>
        <taxon>Bacteria</taxon>
        <taxon>Bacillati</taxon>
        <taxon>Chloroflexota</taxon>
        <taxon>Ktedonobacteria</taxon>
        <taxon>Ktedonobacterales</taxon>
        <taxon>Thermosporotrichaceae</taxon>
        <taxon>Thermosporothrix</taxon>
    </lineage>
</organism>
<dbReference type="SMART" id="SM00345">
    <property type="entry name" value="HTH_GNTR"/>
    <property type="match status" value="1"/>
</dbReference>
<keyword evidence="2 5" id="KW-0238">DNA-binding</keyword>
<dbReference type="InterPro" id="IPR008920">
    <property type="entry name" value="TF_FadR/GntR_C"/>
</dbReference>